<proteinExistence type="predicted"/>
<organism evidence="2 3">
    <name type="scientific">Punica granatum</name>
    <name type="common">Pomegranate</name>
    <dbReference type="NCBI Taxonomy" id="22663"/>
    <lineage>
        <taxon>Eukaryota</taxon>
        <taxon>Viridiplantae</taxon>
        <taxon>Streptophyta</taxon>
        <taxon>Embryophyta</taxon>
        <taxon>Tracheophyta</taxon>
        <taxon>Spermatophyta</taxon>
        <taxon>Magnoliopsida</taxon>
        <taxon>eudicotyledons</taxon>
        <taxon>Gunneridae</taxon>
        <taxon>Pentapetalae</taxon>
        <taxon>rosids</taxon>
        <taxon>malvids</taxon>
        <taxon>Myrtales</taxon>
        <taxon>Lythraceae</taxon>
        <taxon>Punica</taxon>
    </lineage>
</organism>
<name>A0A2I0HMK4_PUNGR</name>
<dbReference type="PANTHER" id="PTHR37731:SF1">
    <property type="entry name" value="PEPTIDE TRANSPORTER FAMILY PROTEIN"/>
    <property type="match status" value="1"/>
</dbReference>
<dbReference type="EMBL" id="PGOL01007166">
    <property type="protein sequence ID" value="PKI32945.1"/>
    <property type="molecule type" value="Genomic_DNA"/>
</dbReference>
<evidence type="ECO:0000313" key="3">
    <source>
        <dbReference type="Proteomes" id="UP000233551"/>
    </source>
</evidence>
<feature type="region of interest" description="Disordered" evidence="1">
    <location>
        <begin position="113"/>
        <end position="159"/>
    </location>
</feature>
<reference evidence="2 3" key="1">
    <citation type="submission" date="2017-11" db="EMBL/GenBank/DDBJ databases">
        <title>De-novo sequencing of pomegranate (Punica granatum L.) genome.</title>
        <authorList>
            <person name="Akparov Z."/>
            <person name="Amiraslanov A."/>
            <person name="Hajiyeva S."/>
            <person name="Abbasov M."/>
            <person name="Kaur K."/>
            <person name="Hamwieh A."/>
            <person name="Solovyev V."/>
            <person name="Salamov A."/>
            <person name="Braich B."/>
            <person name="Kosarev P."/>
            <person name="Mahmoud A."/>
            <person name="Hajiyev E."/>
            <person name="Babayeva S."/>
            <person name="Izzatullayeva V."/>
            <person name="Mammadov A."/>
            <person name="Mammadov A."/>
            <person name="Sharifova S."/>
            <person name="Ojaghi J."/>
            <person name="Eynullazada K."/>
            <person name="Bayramov B."/>
            <person name="Abdulazimova A."/>
            <person name="Shahmuradov I."/>
        </authorList>
    </citation>
    <scope>NUCLEOTIDE SEQUENCE [LARGE SCALE GENOMIC DNA]</scope>
    <source>
        <strain evidence="3">cv. AG2017</strain>
        <tissue evidence="2">Leaf</tissue>
    </source>
</reference>
<evidence type="ECO:0000256" key="1">
    <source>
        <dbReference type="SAM" id="MobiDB-lite"/>
    </source>
</evidence>
<dbReference type="AlphaFoldDB" id="A0A2I0HMK4"/>
<comment type="caution">
    <text evidence="2">The sequence shown here is derived from an EMBL/GenBank/DDBJ whole genome shotgun (WGS) entry which is preliminary data.</text>
</comment>
<accession>A0A2I0HMK4</accession>
<dbReference type="Proteomes" id="UP000233551">
    <property type="component" value="Unassembled WGS sequence"/>
</dbReference>
<gene>
    <name evidence="2" type="ORF">CRG98_046672</name>
</gene>
<dbReference type="PANTHER" id="PTHR37731">
    <property type="entry name" value="PEPTIDE TRANSPORTER FAMILY PROTEIN"/>
    <property type="match status" value="1"/>
</dbReference>
<protein>
    <submittedName>
        <fullName evidence="2">Uncharacterized protein</fullName>
    </submittedName>
</protein>
<keyword evidence="3" id="KW-1185">Reference proteome</keyword>
<dbReference type="STRING" id="22663.A0A2I0HMK4"/>
<evidence type="ECO:0000313" key="2">
    <source>
        <dbReference type="EMBL" id="PKI32945.1"/>
    </source>
</evidence>
<sequence>MFGKVTLLVISVIPINGIPTRQTALHVALHEWSRVGSGPDVGVESGRVGFGSVVFFFPQLLPHAARNPSAALATADHGHYFDFGASLHQKVRGGRFSDGWGSCDRREKRFLKPNLDIPSTAKNSSRVKKKITGPEPDPILPRHSDANQLGTAHEGPHGGPFALLEFH</sequence>